<dbReference type="SUPFAM" id="SSF159245">
    <property type="entry name" value="AttH-like"/>
    <property type="match status" value="1"/>
</dbReference>
<reference evidence="3" key="1">
    <citation type="journal article" date="2015" name="MBio">
        <title>Genome-Resolved Metagenomic Analysis Reveals Roles for Candidate Phyla and Other Microbial Community Members in Biogeochemical Transformations in Oil Reservoirs.</title>
        <authorList>
            <person name="Hu P."/>
            <person name="Tom L."/>
            <person name="Singh A."/>
            <person name="Thomas B.C."/>
            <person name="Baker B.J."/>
            <person name="Piceno Y.M."/>
            <person name="Andersen G.L."/>
            <person name="Banfield J.F."/>
        </authorList>
    </citation>
    <scope>NUCLEOTIDE SEQUENCE [LARGE SCALE GENOMIC DNA]</scope>
</reference>
<dbReference type="Pfam" id="PF07143">
    <property type="entry name" value="CrtC"/>
    <property type="match status" value="1"/>
</dbReference>
<proteinExistence type="predicted"/>
<accession>A0A101I3U1</accession>
<evidence type="ECO:0000313" key="2">
    <source>
        <dbReference type="EMBL" id="KUK88009.1"/>
    </source>
</evidence>
<dbReference type="Gene3D" id="2.40.370.10">
    <property type="entry name" value="AttH-like domain"/>
    <property type="match status" value="1"/>
</dbReference>
<feature type="domain" description="AttH" evidence="1">
    <location>
        <begin position="46"/>
        <end position="194"/>
    </location>
</feature>
<protein>
    <recommendedName>
        <fullName evidence="1">AttH domain-containing protein</fullName>
    </recommendedName>
</protein>
<evidence type="ECO:0000313" key="3">
    <source>
        <dbReference type="Proteomes" id="UP000053467"/>
    </source>
</evidence>
<comment type="caution">
    <text evidence="2">The sequence shown here is derived from an EMBL/GenBank/DDBJ whole genome shotgun (WGS) entry which is preliminary data.</text>
</comment>
<dbReference type="InterPro" id="IPR023374">
    <property type="entry name" value="AttH-like_dom_sf"/>
</dbReference>
<dbReference type="InterPro" id="IPR010791">
    <property type="entry name" value="AttH_dom"/>
</dbReference>
<sequence>MRFKSFFSNFILITILLFSLNCYHKPQKNILDLTRDVQLHKYKIDWYYTYILTKNENDNINYFIIIFQYYDVKTFFSNLYIKDILKDTFYFYETDIPIYFGMKNLNKSKKFQDLNFYIDLSNKDIKCSINFIYDDRLLINGENGYVVIGDIKDTAGYYSLVSNKLSGFIKSDKVDIDFSKTSRIYGWFDHQWGNMKLDSKNRWVWSGVFLNDDEFLVSGHFKNMDFNFLNYHDTKKKISKLYKNTTLDPITFRKSTLSKETYEHGFKIRSDDDSIYLFYEPLYEECFIPEVIFTGPCKVKGFIYDKYYEGIGTFEISDPVDSNLFYPFDFYKNIFNNSKKEIEKIIEKRKGQINK</sequence>
<gene>
    <name evidence="2" type="ORF">XE03_0015</name>
</gene>
<dbReference type="Proteomes" id="UP000053467">
    <property type="component" value="Unassembled WGS sequence"/>
</dbReference>
<name>A0A101I3U1_UNCT6</name>
<evidence type="ECO:0000259" key="1">
    <source>
        <dbReference type="Pfam" id="PF07143"/>
    </source>
</evidence>
<organism evidence="2 3">
    <name type="scientific">candidate division TA06 bacterium 34_109</name>
    <dbReference type="NCBI Taxonomy" id="1635277"/>
    <lineage>
        <taxon>Bacteria</taxon>
        <taxon>Bacteria division TA06</taxon>
    </lineage>
</organism>
<dbReference type="EMBL" id="LGGX01000001">
    <property type="protein sequence ID" value="KUK88009.1"/>
    <property type="molecule type" value="Genomic_DNA"/>
</dbReference>
<dbReference type="AlphaFoldDB" id="A0A101I3U1"/>